<dbReference type="InterPro" id="IPR009744">
    <property type="entry name" value="VirC1"/>
</dbReference>
<evidence type="ECO:0008006" key="2">
    <source>
        <dbReference type="Google" id="ProtNLM"/>
    </source>
</evidence>
<name>A0A0F9UIC3_9ZZZZ</name>
<dbReference type="CDD" id="cd02042">
    <property type="entry name" value="ParAB_family"/>
    <property type="match status" value="1"/>
</dbReference>
<dbReference type="Gene3D" id="3.40.50.300">
    <property type="entry name" value="P-loop containing nucleotide triphosphate hydrolases"/>
    <property type="match status" value="1"/>
</dbReference>
<dbReference type="InterPro" id="IPR027417">
    <property type="entry name" value="P-loop_NTPase"/>
</dbReference>
<dbReference type="InterPro" id="IPR050678">
    <property type="entry name" value="DNA_Partitioning_ATPase"/>
</dbReference>
<sequence length="236" mass="25462">MRIKYMPTVVMASSKGGAGKTTAAITLASELSRQGEEKDVKVALIDADPNKHGAKWAKKSGCPGNLNVYESDEETIIDDIEKAEDENAFVIVDLEGTASIAVANAVSRADLVIIPCQGSQDDADEAVKTIKLLRQQSKAFRRKIAYSVLFTRTSAAIVPRTLKFIVSQFKDAGVDVFNVSLIEKDAYKAVRSYGGIVNNLDPKEVSGIEVTASNAKAYAEEVKRKLKEIMSGDSDG</sequence>
<dbReference type="EMBL" id="LAZR01000976">
    <property type="protein sequence ID" value="KKN53313.1"/>
    <property type="molecule type" value="Genomic_DNA"/>
</dbReference>
<dbReference type="PANTHER" id="PTHR13696">
    <property type="entry name" value="P-LOOP CONTAINING NUCLEOSIDE TRIPHOSPHATE HYDROLASE"/>
    <property type="match status" value="1"/>
</dbReference>
<dbReference type="AlphaFoldDB" id="A0A0F9UIC3"/>
<accession>A0A0F9UIC3</accession>
<dbReference type="SUPFAM" id="SSF52540">
    <property type="entry name" value="P-loop containing nucleoside triphosphate hydrolases"/>
    <property type="match status" value="1"/>
</dbReference>
<organism evidence="1">
    <name type="scientific">marine sediment metagenome</name>
    <dbReference type="NCBI Taxonomy" id="412755"/>
    <lineage>
        <taxon>unclassified sequences</taxon>
        <taxon>metagenomes</taxon>
        <taxon>ecological metagenomes</taxon>
    </lineage>
</organism>
<comment type="caution">
    <text evidence="1">The sequence shown here is derived from an EMBL/GenBank/DDBJ whole genome shotgun (WGS) entry which is preliminary data.</text>
</comment>
<dbReference type="PANTHER" id="PTHR13696:SF96">
    <property type="entry name" value="COBQ_COBB_MIND_PARA NUCLEOTIDE BINDING DOMAIN-CONTAINING PROTEIN"/>
    <property type="match status" value="1"/>
</dbReference>
<reference evidence="1" key="1">
    <citation type="journal article" date="2015" name="Nature">
        <title>Complex archaea that bridge the gap between prokaryotes and eukaryotes.</title>
        <authorList>
            <person name="Spang A."/>
            <person name="Saw J.H."/>
            <person name="Jorgensen S.L."/>
            <person name="Zaremba-Niedzwiedzka K."/>
            <person name="Martijn J."/>
            <person name="Lind A.E."/>
            <person name="van Eijk R."/>
            <person name="Schleper C."/>
            <person name="Guy L."/>
            <person name="Ettema T.J."/>
        </authorList>
    </citation>
    <scope>NUCLEOTIDE SEQUENCE</scope>
</reference>
<dbReference type="Pfam" id="PF07015">
    <property type="entry name" value="VirC1"/>
    <property type="match status" value="1"/>
</dbReference>
<evidence type="ECO:0000313" key="1">
    <source>
        <dbReference type="EMBL" id="KKN53313.1"/>
    </source>
</evidence>
<dbReference type="PIRSF" id="PIRSF009320">
    <property type="entry name" value="Nuc_binding_HP_1000"/>
    <property type="match status" value="1"/>
</dbReference>
<proteinExistence type="predicted"/>
<gene>
    <name evidence="1" type="ORF">LCGC14_0603500</name>
</gene>
<protein>
    <recommendedName>
        <fullName evidence="2">CobQ/CobB/MinD/ParA nucleotide binding domain-containing protein</fullName>
    </recommendedName>
</protein>